<feature type="transmembrane region" description="Helical" evidence="1">
    <location>
        <begin position="225"/>
        <end position="252"/>
    </location>
</feature>
<evidence type="ECO:0000256" key="1">
    <source>
        <dbReference type="SAM" id="Phobius"/>
    </source>
</evidence>
<evidence type="ECO:0000259" key="2">
    <source>
        <dbReference type="PROSITE" id="PS51704"/>
    </source>
</evidence>
<protein>
    <recommendedName>
        <fullName evidence="2">GP-PDE domain-containing protein</fullName>
    </recommendedName>
</protein>
<feature type="transmembrane region" description="Helical" evidence="1">
    <location>
        <begin position="315"/>
        <end position="333"/>
    </location>
</feature>
<dbReference type="PROSITE" id="PS51704">
    <property type="entry name" value="GP_PDE"/>
    <property type="match status" value="1"/>
</dbReference>
<dbReference type="OrthoDB" id="9758957at2"/>
<dbReference type="Pfam" id="PF10110">
    <property type="entry name" value="GPDPase_memb"/>
    <property type="match status" value="1"/>
</dbReference>
<keyword evidence="1" id="KW-1133">Transmembrane helix</keyword>
<feature type="transmembrane region" description="Helical" evidence="1">
    <location>
        <begin position="28"/>
        <end position="52"/>
    </location>
</feature>
<dbReference type="Gene3D" id="3.20.20.190">
    <property type="entry name" value="Phosphatidylinositol (PI) phosphodiesterase"/>
    <property type="match status" value="1"/>
</dbReference>
<dbReference type="PANTHER" id="PTHR46211:SF8">
    <property type="entry name" value="PHOSPHODIESTERASE"/>
    <property type="match status" value="1"/>
</dbReference>
<dbReference type="GO" id="GO:0008081">
    <property type="term" value="F:phosphoric diester hydrolase activity"/>
    <property type="evidence" value="ECO:0007669"/>
    <property type="project" value="InterPro"/>
</dbReference>
<feature type="transmembrane region" description="Helical" evidence="1">
    <location>
        <begin position="272"/>
        <end position="295"/>
    </location>
</feature>
<dbReference type="RefSeq" id="WP_152194557.1">
    <property type="nucleotide sequence ID" value="NZ_VUKD01000002.1"/>
</dbReference>
<feature type="transmembrane region" description="Helical" evidence="1">
    <location>
        <begin position="179"/>
        <end position="204"/>
    </location>
</feature>
<dbReference type="InterPro" id="IPR030395">
    <property type="entry name" value="GP_PDE_dom"/>
</dbReference>
<feature type="transmembrane region" description="Helical" evidence="1">
    <location>
        <begin position="78"/>
        <end position="109"/>
    </location>
</feature>
<reference evidence="3 4" key="1">
    <citation type="submission" date="2019-10" db="EMBL/GenBank/DDBJ databases">
        <title>Georgenia wutianyii sp. nov. and Georgenia yuyongxinii sp. nov. isolated from plateau pika (Ochotona curzoniae) in the Qinghai-Tibet plateau of China.</title>
        <authorList>
            <person name="Tian Z."/>
        </authorList>
    </citation>
    <scope>NUCLEOTIDE SEQUENCE [LARGE SCALE GENOMIC DNA]</scope>
    <source>
        <strain evidence="3 4">JCM 19765</strain>
    </source>
</reference>
<proteinExistence type="predicted"/>
<evidence type="ECO:0000313" key="4">
    <source>
        <dbReference type="Proteomes" id="UP000437709"/>
    </source>
</evidence>
<dbReference type="Proteomes" id="UP000437709">
    <property type="component" value="Unassembled WGS sequence"/>
</dbReference>
<accession>A0A6N7EK83</accession>
<gene>
    <name evidence="3" type="ORF">GB881_09100</name>
</gene>
<sequence>MRSEAVAGTRTTVRRALRTAAGLLRARWGAVVVAMLCVQGALVWTAPLLAALGRWTLRRIGVHGVNLGTLDAVVTSPLAVLVLVVVAAVATVFVLAEVTLFAVIAHLALEGKPVTFAGVLRRSVATARKAAGWQGLLLAPYLTLLLPISEVGFSSVLTEHIALPRFISGELLKTTSGTALYVVVIGAVVHATLRFLLFPAVVSGGDDSIVQALGRSFRMTTWRPLLGFGAVMLATVLVASLVLAMLGGVGLLPVAMAGSHTAAGVVLGLLELARFLVAGAAAAFVAFFFVAYVRLVRDRPAAVTPARPAGRGTRAASVTLVVLAAFIATPRVVAAADAADLAATVSPDIIGHRGYPAQAVENSLAGLAAAAGAGADLVETDIQETRDGGLVVMHDVGLGRLTQDDRNVYELTEAEVTALTLRQDGRTAPIPTLDEFVRAADERGVGLLVEVKPHGEEEPGFARRVVEEMDRLDPDHTHMIQSLDRELVEEVARLDPDRSTAYVVGFQIGDLPVTSSGGAVVIEDWSYHDRMLLEANRKGRELYVWTVNDVGALRDYLARGVDGVITDEVGRAVRARERLAAGPVALYLELARGLVAIG</sequence>
<dbReference type="AlphaFoldDB" id="A0A6N7EK83"/>
<keyword evidence="1" id="KW-0812">Transmembrane</keyword>
<dbReference type="SUPFAM" id="SSF51695">
    <property type="entry name" value="PLC-like phosphodiesterases"/>
    <property type="match status" value="1"/>
</dbReference>
<dbReference type="PANTHER" id="PTHR46211">
    <property type="entry name" value="GLYCEROPHOSPHORYL DIESTER PHOSPHODIESTERASE"/>
    <property type="match status" value="1"/>
</dbReference>
<dbReference type="InterPro" id="IPR017946">
    <property type="entry name" value="PLC-like_Pdiesterase_TIM-brl"/>
</dbReference>
<dbReference type="InterPro" id="IPR018476">
    <property type="entry name" value="GlyceroP-diester-Pdiesterase_M"/>
</dbReference>
<name>A0A6N7EK83_9MICO</name>
<evidence type="ECO:0000313" key="3">
    <source>
        <dbReference type="EMBL" id="MPV37207.1"/>
    </source>
</evidence>
<organism evidence="3 4">
    <name type="scientific">Georgenia subflava</name>
    <dbReference type="NCBI Taxonomy" id="1622177"/>
    <lineage>
        <taxon>Bacteria</taxon>
        <taxon>Bacillati</taxon>
        <taxon>Actinomycetota</taxon>
        <taxon>Actinomycetes</taxon>
        <taxon>Micrococcales</taxon>
        <taxon>Bogoriellaceae</taxon>
        <taxon>Georgenia</taxon>
    </lineage>
</organism>
<dbReference type="EMBL" id="WHPC01000029">
    <property type="protein sequence ID" value="MPV37207.1"/>
    <property type="molecule type" value="Genomic_DNA"/>
</dbReference>
<keyword evidence="4" id="KW-1185">Reference proteome</keyword>
<dbReference type="GO" id="GO:0006629">
    <property type="term" value="P:lipid metabolic process"/>
    <property type="evidence" value="ECO:0007669"/>
    <property type="project" value="InterPro"/>
</dbReference>
<keyword evidence="1" id="KW-0472">Membrane</keyword>
<comment type="caution">
    <text evidence="3">The sequence shown here is derived from an EMBL/GenBank/DDBJ whole genome shotgun (WGS) entry which is preliminary data.</text>
</comment>
<feature type="transmembrane region" description="Helical" evidence="1">
    <location>
        <begin position="130"/>
        <end position="148"/>
    </location>
</feature>
<dbReference type="Pfam" id="PF03009">
    <property type="entry name" value="GDPD"/>
    <property type="match status" value="1"/>
</dbReference>
<feature type="domain" description="GP-PDE" evidence="2">
    <location>
        <begin position="347"/>
        <end position="576"/>
    </location>
</feature>